<evidence type="ECO:0000256" key="3">
    <source>
        <dbReference type="ARBA" id="ARBA00012835"/>
    </source>
</evidence>
<dbReference type="PANTHER" id="PTHR43311">
    <property type="entry name" value="GLUTAMATE--TRNA LIGASE"/>
    <property type="match status" value="1"/>
</dbReference>
<organism evidence="14 15">
    <name type="scientific">Russula ochroleuca</name>
    <dbReference type="NCBI Taxonomy" id="152965"/>
    <lineage>
        <taxon>Eukaryota</taxon>
        <taxon>Fungi</taxon>
        <taxon>Dikarya</taxon>
        <taxon>Basidiomycota</taxon>
        <taxon>Agaricomycotina</taxon>
        <taxon>Agaricomycetes</taxon>
        <taxon>Russulales</taxon>
        <taxon>Russulaceae</taxon>
        <taxon>Russula</taxon>
    </lineage>
</organism>
<protein>
    <recommendedName>
        <fullName evidence="10">Glutamate--tRNA ligase, mitochondrial</fullName>
        <ecNumber evidence="3">6.1.1.17</ecNumber>
    </recommendedName>
    <alternativeName>
        <fullName evidence="9">Glutamyl-tRNA synthetase</fullName>
    </alternativeName>
</protein>
<proteinExistence type="inferred from homology"/>
<dbReference type="GO" id="GO:0005739">
    <property type="term" value="C:mitochondrion"/>
    <property type="evidence" value="ECO:0007669"/>
    <property type="project" value="UniProtKB-SubCell"/>
</dbReference>
<comment type="caution">
    <text evidence="14">The sequence shown here is derived from an EMBL/GenBank/DDBJ whole genome shotgun (WGS) entry which is preliminary data.</text>
</comment>
<dbReference type="SUPFAM" id="SSF48163">
    <property type="entry name" value="An anticodon-binding domain of class I aminoacyl-tRNA synthetases"/>
    <property type="match status" value="1"/>
</dbReference>
<name>A0A9P5MX18_9AGAM</name>
<sequence length="520" mass="57812">MAAASAVKPLLRFAPSPTGPLHLGGLRTALFNHAFARKTGGRWILRIEDTDASRTVPHSVEGIQHGLSWAGLDYDFGPGRNGPHGPYFQSERLDLYHHYSRRLLDSGHAYRCFCSPDRLAETRERLARAGLNSTYDKHCLSLSSDDVSRRVRAGEKNVVRLNDSMLPVRPAPESDLIFGNLRDAHASLPTDPVLLKSDLFPTYHLASVVDDHEMGITHVLRGEEWLASFPLHLDLYAALSLTPPKYAHLPLLLNPDGSKMSKRKGDVRVLDYMRRGWEPDAVLNWLALAGWGTHTEPSHQGDQPSKTVKAPDSTTVMNLSEIINNFELDALTHRRTTLDPAKLAFLNKHHLIRMRSTESGLRAQALRALGHIKDAFPDTTFTSMEYIERAILVLQGRLVTLMDLPTAAPYLFVPPAWDDAEARAMLDGISITEYQNVINGTVARLRSTSPWDVQTIINALHAENGAAGVKPARFMTVLRHAMSGVKNGPSIAEIMDILGTQRTIARLEEADNLCHAWFPR</sequence>
<dbReference type="CDD" id="cd00808">
    <property type="entry name" value="GluRS_core"/>
    <property type="match status" value="1"/>
</dbReference>
<evidence type="ECO:0000256" key="7">
    <source>
        <dbReference type="ARBA" id="ARBA00022917"/>
    </source>
</evidence>
<comment type="similarity">
    <text evidence="2">Belongs to the class-I aminoacyl-tRNA synthetase family. Glutamate--tRNA ligase type 1 subfamily.</text>
</comment>
<dbReference type="Pfam" id="PF00749">
    <property type="entry name" value="tRNA-synt_1c"/>
    <property type="match status" value="1"/>
</dbReference>
<evidence type="ECO:0000256" key="5">
    <source>
        <dbReference type="ARBA" id="ARBA00022741"/>
    </source>
</evidence>
<dbReference type="GO" id="GO:0008270">
    <property type="term" value="F:zinc ion binding"/>
    <property type="evidence" value="ECO:0007669"/>
    <property type="project" value="InterPro"/>
</dbReference>
<dbReference type="Pfam" id="PF19269">
    <property type="entry name" value="Anticodon_2"/>
    <property type="match status" value="1"/>
</dbReference>
<keyword evidence="4 11" id="KW-0436">Ligase</keyword>
<dbReference type="AlphaFoldDB" id="A0A9P5MX18"/>
<reference evidence="14" key="2">
    <citation type="journal article" date="2020" name="Nat. Commun.">
        <title>Large-scale genome sequencing of mycorrhizal fungi provides insights into the early evolution of symbiotic traits.</title>
        <authorList>
            <person name="Miyauchi S."/>
            <person name="Kiss E."/>
            <person name="Kuo A."/>
            <person name="Drula E."/>
            <person name="Kohler A."/>
            <person name="Sanchez-Garcia M."/>
            <person name="Morin E."/>
            <person name="Andreopoulos B."/>
            <person name="Barry K.W."/>
            <person name="Bonito G."/>
            <person name="Buee M."/>
            <person name="Carver A."/>
            <person name="Chen C."/>
            <person name="Cichocki N."/>
            <person name="Clum A."/>
            <person name="Culley D."/>
            <person name="Crous P.W."/>
            <person name="Fauchery L."/>
            <person name="Girlanda M."/>
            <person name="Hayes R.D."/>
            <person name="Keri Z."/>
            <person name="LaButti K."/>
            <person name="Lipzen A."/>
            <person name="Lombard V."/>
            <person name="Magnuson J."/>
            <person name="Maillard F."/>
            <person name="Murat C."/>
            <person name="Nolan M."/>
            <person name="Ohm R.A."/>
            <person name="Pangilinan J."/>
            <person name="Pereira M.F."/>
            <person name="Perotto S."/>
            <person name="Peter M."/>
            <person name="Pfister S."/>
            <person name="Riley R."/>
            <person name="Sitrit Y."/>
            <person name="Stielow J.B."/>
            <person name="Szollosi G."/>
            <person name="Zifcakova L."/>
            <person name="Stursova M."/>
            <person name="Spatafora J.W."/>
            <person name="Tedersoo L."/>
            <person name="Vaario L.M."/>
            <person name="Yamada A."/>
            <person name="Yan M."/>
            <person name="Wang P."/>
            <person name="Xu J."/>
            <person name="Bruns T."/>
            <person name="Baldrian P."/>
            <person name="Vilgalys R."/>
            <person name="Dunand C."/>
            <person name="Henrissat B."/>
            <person name="Grigoriev I.V."/>
            <person name="Hibbett D."/>
            <person name="Nagy L.G."/>
            <person name="Martin F.M."/>
        </authorList>
    </citation>
    <scope>NUCLEOTIDE SEQUENCE</scope>
    <source>
        <strain evidence="14">Prilba</strain>
    </source>
</reference>
<keyword evidence="8 11" id="KW-0030">Aminoacyl-tRNA synthetase</keyword>
<keyword evidence="15" id="KW-1185">Reference proteome</keyword>
<dbReference type="InterPro" id="IPR020751">
    <property type="entry name" value="aa-tRNA-synth_I_codon-bd_sub2"/>
</dbReference>
<dbReference type="InterPro" id="IPR001412">
    <property type="entry name" value="aa-tRNA-synth_I_CS"/>
</dbReference>
<evidence type="ECO:0000256" key="6">
    <source>
        <dbReference type="ARBA" id="ARBA00022840"/>
    </source>
</evidence>
<dbReference type="GO" id="GO:0000049">
    <property type="term" value="F:tRNA binding"/>
    <property type="evidence" value="ECO:0007669"/>
    <property type="project" value="InterPro"/>
</dbReference>
<dbReference type="InterPro" id="IPR049940">
    <property type="entry name" value="GluQ/Sye"/>
</dbReference>
<dbReference type="HAMAP" id="MF_00022">
    <property type="entry name" value="Glu_tRNA_synth_type1"/>
    <property type="match status" value="1"/>
</dbReference>
<evidence type="ECO:0000256" key="4">
    <source>
        <dbReference type="ARBA" id="ARBA00022598"/>
    </source>
</evidence>
<dbReference type="OrthoDB" id="428822at2759"/>
<gene>
    <name evidence="14" type="ORF">DFH94DRAFT_431085</name>
</gene>
<dbReference type="GO" id="GO:0006424">
    <property type="term" value="P:glutamyl-tRNA aminoacylation"/>
    <property type="evidence" value="ECO:0007669"/>
    <property type="project" value="InterPro"/>
</dbReference>
<reference evidence="14" key="1">
    <citation type="submission" date="2019-10" db="EMBL/GenBank/DDBJ databases">
        <authorList>
            <consortium name="DOE Joint Genome Institute"/>
            <person name="Kuo A."/>
            <person name="Miyauchi S."/>
            <person name="Kiss E."/>
            <person name="Drula E."/>
            <person name="Kohler A."/>
            <person name="Sanchez-Garcia M."/>
            <person name="Andreopoulos B."/>
            <person name="Barry K.W."/>
            <person name="Bonito G."/>
            <person name="Buee M."/>
            <person name="Carver A."/>
            <person name="Chen C."/>
            <person name="Cichocki N."/>
            <person name="Clum A."/>
            <person name="Culley D."/>
            <person name="Crous P.W."/>
            <person name="Fauchery L."/>
            <person name="Girlanda M."/>
            <person name="Hayes R."/>
            <person name="Keri Z."/>
            <person name="LaButti K."/>
            <person name="Lipzen A."/>
            <person name="Lombard V."/>
            <person name="Magnuson J."/>
            <person name="Maillard F."/>
            <person name="Morin E."/>
            <person name="Murat C."/>
            <person name="Nolan M."/>
            <person name="Ohm R."/>
            <person name="Pangilinan J."/>
            <person name="Pereira M."/>
            <person name="Perotto S."/>
            <person name="Peter M."/>
            <person name="Riley R."/>
            <person name="Sitrit Y."/>
            <person name="Stielow B."/>
            <person name="Szollosi G."/>
            <person name="Zifcakova L."/>
            <person name="Stursova M."/>
            <person name="Spatafora J.W."/>
            <person name="Tedersoo L."/>
            <person name="Vaario L.-M."/>
            <person name="Yamada A."/>
            <person name="Yan M."/>
            <person name="Wang P."/>
            <person name="Xu J."/>
            <person name="Bruns T."/>
            <person name="Baldrian P."/>
            <person name="Vilgalys R."/>
            <person name="Henrissat B."/>
            <person name="Grigoriev I.V."/>
            <person name="Hibbett D."/>
            <person name="Nagy L.G."/>
            <person name="Martin F.M."/>
        </authorList>
    </citation>
    <scope>NUCLEOTIDE SEQUENCE</scope>
    <source>
        <strain evidence="14">Prilba</strain>
    </source>
</reference>
<dbReference type="SUPFAM" id="SSF52374">
    <property type="entry name" value="Nucleotidylyl transferase"/>
    <property type="match status" value="1"/>
</dbReference>
<dbReference type="Gene3D" id="1.10.10.350">
    <property type="match status" value="1"/>
</dbReference>
<dbReference type="InterPro" id="IPR004527">
    <property type="entry name" value="Glu-tRNA-ligase_bac/mito"/>
</dbReference>
<dbReference type="InterPro" id="IPR008925">
    <property type="entry name" value="aa_tRNA-synth_I_cd-bd_sf"/>
</dbReference>
<dbReference type="Proteomes" id="UP000759537">
    <property type="component" value="Unassembled WGS sequence"/>
</dbReference>
<accession>A0A9P5MX18</accession>
<feature type="domain" description="Aminoacyl-tRNA synthetase class I anticodon-binding" evidence="13">
    <location>
        <begin position="380"/>
        <end position="510"/>
    </location>
</feature>
<dbReference type="InterPro" id="IPR033910">
    <property type="entry name" value="GluRS_core"/>
</dbReference>
<dbReference type="InterPro" id="IPR000924">
    <property type="entry name" value="Glu/Gln-tRNA-synth"/>
</dbReference>
<dbReference type="InterPro" id="IPR045462">
    <property type="entry name" value="aa-tRNA-synth_I_cd-bd"/>
</dbReference>
<evidence type="ECO:0000313" key="15">
    <source>
        <dbReference type="Proteomes" id="UP000759537"/>
    </source>
</evidence>
<dbReference type="Gene3D" id="3.40.50.620">
    <property type="entry name" value="HUPs"/>
    <property type="match status" value="1"/>
</dbReference>
<dbReference type="EMBL" id="WHVB01000007">
    <property type="protein sequence ID" value="KAF8480829.1"/>
    <property type="molecule type" value="Genomic_DNA"/>
</dbReference>
<dbReference type="PROSITE" id="PS00178">
    <property type="entry name" value="AA_TRNA_LIGASE_I"/>
    <property type="match status" value="1"/>
</dbReference>
<dbReference type="GO" id="GO:0004818">
    <property type="term" value="F:glutamate-tRNA ligase activity"/>
    <property type="evidence" value="ECO:0007669"/>
    <property type="project" value="UniProtKB-EC"/>
</dbReference>
<feature type="domain" description="Glutamyl/glutaminyl-tRNA synthetase class Ib catalytic" evidence="12">
    <location>
        <begin position="12"/>
        <end position="296"/>
    </location>
</feature>
<keyword evidence="5 11" id="KW-0547">Nucleotide-binding</keyword>
<evidence type="ECO:0000259" key="12">
    <source>
        <dbReference type="Pfam" id="PF00749"/>
    </source>
</evidence>
<evidence type="ECO:0000256" key="2">
    <source>
        <dbReference type="ARBA" id="ARBA00007894"/>
    </source>
</evidence>
<evidence type="ECO:0000259" key="13">
    <source>
        <dbReference type="Pfam" id="PF19269"/>
    </source>
</evidence>
<dbReference type="PRINTS" id="PR00987">
    <property type="entry name" value="TRNASYNTHGLU"/>
</dbReference>
<evidence type="ECO:0000256" key="8">
    <source>
        <dbReference type="ARBA" id="ARBA00023146"/>
    </source>
</evidence>
<keyword evidence="6 11" id="KW-0067">ATP-binding</keyword>
<comment type="subcellular location">
    <subcellularLocation>
        <location evidence="1">Mitochondrion</location>
    </subcellularLocation>
</comment>
<evidence type="ECO:0000256" key="10">
    <source>
        <dbReference type="ARBA" id="ARBA00072917"/>
    </source>
</evidence>
<evidence type="ECO:0000313" key="14">
    <source>
        <dbReference type="EMBL" id="KAF8480829.1"/>
    </source>
</evidence>
<dbReference type="InterPro" id="IPR014729">
    <property type="entry name" value="Rossmann-like_a/b/a_fold"/>
</dbReference>
<keyword evidence="7 11" id="KW-0648">Protein biosynthesis</keyword>
<evidence type="ECO:0000256" key="11">
    <source>
        <dbReference type="RuleBase" id="RU363037"/>
    </source>
</evidence>
<dbReference type="FunFam" id="3.40.50.620:FF:000045">
    <property type="entry name" value="Glutamate--tRNA ligase, mitochondrial"/>
    <property type="match status" value="1"/>
</dbReference>
<evidence type="ECO:0000256" key="1">
    <source>
        <dbReference type="ARBA" id="ARBA00004173"/>
    </source>
</evidence>
<evidence type="ECO:0000256" key="9">
    <source>
        <dbReference type="ARBA" id="ARBA00030865"/>
    </source>
</evidence>
<dbReference type="NCBIfam" id="TIGR00464">
    <property type="entry name" value="gltX_bact"/>
    <property type="match status" value="1"/>
</dbReference>
<dbReference type="EC" id="6.1.1.17" evidence="3"/>
<dbReference type="InterPro" id="IPR020058">
    <property type="entry name" value="Glu/Gln-tRNA-synth_Ib_cat-dom"/>
</dbReference>
<dbReference type="GO" id="GO:0005524">
    <property type="term" value="F:ATP binding"/>
    <property type="evidence" value="ECO:0007669"/>
    <property type="project" value="UniProtKB-KW"/>
</dbReference>
<dbReference type="PANTHER" id="PTHR43311:SF2">
    <property type="entry name" value="GLUTAMATE--TRNA LIGASE, MITOCHONDRIAL-RELATED"/>
    <property type="match status" value="1"/>
</dbReference>